<sequence>MNEQGLRAYQHVVKVLIESSTLYSVSLILFVTFFAHNNWATNYLDPITGIARVVTPTLLVGCVEAGHACPDNSWERSIMTSLCFGQGRA</sequence>
<dbReference type="OrthoDB" id="3038148at2759"/>
<accession>A0A284RXW9</accession>
<dbReference type="AlphaFoldDB" id="A0A284RXW9"/>
<evidence type="ECO:0000313" key="3">
    <source>
        <dbReference type="Proteomes" id="UP000219338"/>
    </source>
</evidence>
<name>A0A284RXW9_ARMOS</name>
<evidence type="ECO:0000256" key="1">
    <source>
        <dbReference type="SAM" id="Phobius"/>
    </source>
</evidence>
<keyword evidence="1" id="KW-0812">Transmembrane</keyword>
<keyword evidence="1" id="KW-1133">Transmembrane helix</keyword>
<dbReference type="EMBL" id="FUEG01000020">
    <property type="protein sequence ID" value="SJL13582.1"/>
    <property type="molecule type" value="Genomic_DNA"/>
</dbReference>
<evidence type="ECO:0000313" key="2">
    <source>
        <dbReference type="EMBL" id="SJL13582.1"/>
    </source>
</evidence>
<feature type="transmembrane region" description="Helical" evidence="1">
    <location>
        <begin position="12"/>
        <end position="35"/>
    </location>
</feature>
<dbReference type="OMA" id="SWERSIM"/>
<proteinExistence type="predicted"/>
<dbReference type="Proteomes" id="UP000219338">
    <property type="component" value="Unassembled WGS sequence"/>
</dbReference>
<reference evidence="3" key="1">
    <citation type="journal article" date="2017" name="Nat. Ecol. Evol.">
        <title>Genome expansion and lineage-specific genetic innovations in the forest pathogenic fungi Armillaria.</title>
        <authorList>
            <person name="Sipos G."/>
            <person name="Prasanna A.N."/>
            <person name="Walter M.C."/>
            <person name="O'Connor E."/>
            <person name="Balint B."/>
            <person name="Krizsan K."/>
            <person name="Kiss B."/>
            <person name="Hess J."/>
            <person name="Varga T."/>
            <person name="Slot J."/>
            <person name="Riley R."/>
            <person name="Boka B."/>
            <person name="Rigling D."/>
            <person name="Barry K."/>
            <person name="Lee J."/>
            <person name="Mihaltcheva S."/>
            <person name="LaButti K."/>
            <person name="Lipzen A."/>
            <person name="Waldron R."/>
            <person name="Moloney N.M."/>
            <person name="Sperisen C."/>
            <person name="Kredics L."/>
            <person name="Vagvoelgyi C."/>
            <person name="Patrignani A."/>
            <person name="Fitzpatrick D."/>
            <person name="Nagy I."/>
            <person name="Doyle S."/>
            <person name="Anderson J.B."/>
            <person name="Grigoriev I.V."/>
            <person name="Gueldener U."/>
            <person name="Muensterkoetter M."/>
            <person name="Nagy L.G."/>
        </authorList>
    </citation>
    <scope>NUCLEOTIDE SEQUENCE [LARGE SCALE GENOMIC DNA]</scope>
    <source>
        <strain evidence="3">C18/9</strain>
    </source>
</reference>
<organism evidence="2 3">
    <name type="scientific">Armillaria ostoyae</name>
    <name type="common">Armillaria root rot fungus</name>
    <dbReference type="NCBI Taxonomy" id="47428"/>
    <lineage>
        <taxon>Eukaryota</taxon>
        <taxon>Fungi</taxon>
        <taxon>Dikarya</taxon>
        <taxon>Basidiomycota</taxon>
        <taxon>Agaricomycotina</taxon>
        <taxon>Agaricomycetes</taxon>
        <taxon>Agaricomycetidae</taxon>
        <taxon>Agaricales</taxon>
        <taxon>Marasmiineae</taxon>
        <taxon>Physalacriaceae</taxon>
        <taxon>Armillaria</taxon>
    </lineage>
</organism>
<protein>
    <submittedName>
        <fullName evidence="2">Uncharacterized protein</fullName>
    </submittedName>
</protein>
<keyword evidence="1" id="KW-0472">Membrane</keyword>
<gene>
    <name evidence="2" type="ORF">ARMOST_17027</name>
</gene>
<keyword evidence="3" id="KW-1185">Reference proteome</keyword>